<feature type="region of interest" description="Disordered" evidence="1">
    <location>
        <begin position="44"/>
        <end position="78"/>
    </location>
</feature>
<accession>A0A3N0EJ56</accession>
<dbReference type="RefSeq" id="WP_123215841.1">
    <property type="nucleotide sequence ID" value="NZ_RJTM01000069.1"/>
</dbReference>
<dbReference type="EMBL" id="RJTM01000069">
    <property type="protein sequence ID" value="RNL87804.1"/>
    <property type="molecule type" value="Genomic_DNA"/>
</dbReference>
<keyword evidence="2" id="KW-0732">Signal</keyword>
<organism evidence="3 4">
    <name type="scientific">Sinomicrobium pectinilyticum</name>
    <dbReference type="NCBI Taxonomy" id="1084421"/>
    <lineage>
        <taxon>Bacteria</taxon>
        <taxon>Pseudomonadati</taxon>
        <taxon>Bacteroidota</taxon>
        <taxon>Flavobacteriia</taxon>
        <taxon>Flavobacteriales</taxon>
        <taxon>Flavobacteriaceae</taxon>
        <taxon>Sinomicrobium</taxon>
    </lineage>
</organism>
<feature type="signal peptide" evidence="2">
    <location>
        <begin position="1"/>
        <end position="21"/>
    </location>
</feature>
<proteinExistence type="predicted"/>
<dbReference type="Proteomes" id="UP000267469">
    <property type="component" value="Unassembled WGS sequence"/>
</dbReference>
<comment type="caution">
    <text evidence="3">The sequence shown here is derived from an EMBL/GenBank/DDBJ whole genome shotgun (WGS) entry which is preliminary data.</text>
</comment>
<keyword evidence="4" id="KW-1185">Reference proteome</keyword>
<evidence type="ECO:0000313" key="4">
    <source>
        <dbReference type="Proteomes" id="UP000267469"/>
    </source>
</evidence>
<evidence type="ECO:0008006" key="5">
    <source>
        <dbReference type="Google" id="ProtNLM"/>
    </source>
</evidence>
<name>A0A3N0EJ56_SINP1</name>
<feature type="compositionally biased region" description="Polar residues" evidence="1">
    <location>
        <begin position="58"/>
        <end position="70"/>
    </location>
</feature>
<gene>
    <name evidence="3" type="ORF">ED312_09835</name>
</gene>
<feature type="chain" id="PRO_5018089991" description="Secreted protein" evidence="2">
    <location>
        <begin position="22"/>
        <end position="78"/>
    </location>
</feature>
<dbReference type="AlphaFoldDB" id="A0A3N0EJ56"/>
<feature type="compositionally biased region" description="Acidic residues" evidence="1">
    <location>
        <begin position="45"/>
        <end position="57"/>
    </location>
</feature>
<evidence type="ECO:0000313" key="3">
    <source>
        <dbReference type="EMBL" id="RNL87804.1"/>
    </source>
</evidence>
<evidence type="ECO:0000256" key="2">
    <source>
        <dbReference type="SAM" id="SignalP"/>
    </source>
</evidence>
<protein>
    <recommendedName>
        <fullName evidence="5">Secreted protein</fullName>
    </recommendedName>
</protein>
<evidence type="ECO:0000256" key="1">
    <source>
        <dbReference type="SAM" id="MobiDB-lite"/>
    </source>
</evidence>
<reference evidence="3 4" key="1">
    <citation type="submission" date="2018-10" db="EMBL/GenBank/DDBJ databases">
        <title>Sinomicrobium pectinilyticum sp. nov., a pectinase-producing bacterium isolated from alkaline and saline soil, and emended description of the genus Sinomicrobium.</title>
        <authorList>
            <person name="Cheng B."/>
            <person name="Li C."/>
            <person name="Lai Q."/>
            <person name="Du M."/>
            <person name="Shao Z."/>
            <person name="Xu P."/>
            <person name="Yang C."/>
        </authorList>
    </citation>
    <scope>NUCLEOTIDE SEQUENCE [LARGE SCALE GENOMIC DNA]</scope>
    <source>
        <strain evidence="3 4">5DNS001</strain>
    </source>
</reference>
<sequence>MKTLLKTTVLLVFVTCLFSCTQPDDLPEETQAATMVSAAAIASGDEIETVNEDDDTQTDPSTHSTGNDSSIRPDNEKD</sequence>